<dbReference type="PROSITE" id="PS00373">
    <property type="entry name" value="GART"/>
    <property type="match status" value="1"/>
</dbReference>
<evidence type="ECO:0000259" key="9">
    <source>
        <dbReference type="Pfam" id="PF00551"/>
    </source>
</evidence>
<dbReference type="InterPro" id="IPR041711">
    <property type="entry name" value="Met-tRNA-FMT_N"/>
</dbReference>
<evidence type="ECO:0000256" key="5">
    <source>
        <dbReference type="ARBA" id="ARBA00022679"/>
    </source>
</evidence>
<dbReference type="EMBL" id="DXFD01000047">
    <property type="protein sequence ID" value="HIX46594.1"/>
    <property type="molecule type" value="Genomic_DNA"/>
</dbReference>
<dbReference type="HAMAP" id="MF_00182">
    <property type="entry name" value="Formyl_trans"/>
    <property type="match status" value="1"/>
</dbReference>
<dbReference type="NCBIfam" id="TIGR00460">
    <property type="entry name" value="fmt"/>
    <property type="match status" value="1"/>
</dbReference>
<evidence type="ECO:0000256" key="2">
    <source>
        <dbReference type="ARBA" id="ARBA00010699"/>
    </source>
</evidence>
<evidence type="ECO:0000256" key="1">
    <source>
        <dbReference type="ARBA" id="ARBA00002606"/>
    </source>
</evidence>
<comment type="catalytic activity">
    <reaction evidence="7 8">
        <text>L-methionyl-tRNA(fMet) + (6R)-10-formyltetrahydrofolate = N-formyl-L-methionyl-tRNA(fMet) + (6S)-5,6,7,8-tetrahydrofolate + H(+)</text>
        <dbReference type="Rhea" id="RHEA:24380"/>
        <dbReference type="Rhea" id="RHEA-COMP:9952"/>
        <dbReference type="Rhea" id="RHEA-COMP:9953"/>
        <dbReference type="ChEBI" id="CHEBI:15378"/>
        <dbReference type="ChEBI" id="CHEBI:57453"/>
        <dbReference type="ChEBI" id="CHEBI:78530"/>
        <dbReference type="ChEBI" id="CHEBI:78844"/>
        <dbReference type="ChEBI" id="CHEBI:195366"/>
        <dbReference type="EC" id="2.1.2.9"/>
    </reaction>
</comment>
<protein>
    <recommendedName>
        <fullName evidence="4 8">Methionyl-tRNA formyltransferase</fullName>
        <ecNumber evidence="3 8">2.1.2.9</ecNumber>
    </recommendedName>
</protein>
<dbReference type="GO" id="GO:0004479">
    <property type="term" value="F:methionyl-tRNA formyltransferase activity"/>
    <property type="evidence" value="ECO:0007669"/>
    <property type="project" value="UniProtKB-UniRule"/>
</dbReference>
<dbReference type="SUPFAM" id="SSF53328">
    <property type="entry name" value="Formyltransferase"/>
    <property type="match status" value="1"/>
</dbReference>
<evidence type="ECO:0000256" key="6">
    <source>
        <dbReference type="ARBA" id="ARBA00022917"/>
    </source>
</evidence>
<dbReference type="InterPro" id="IPR001555">
    <property type="entry name" value="GART_AS"/>
</dbReference>
<evidence type="ECO:0000313" key="11">
    <source>
        <dbReference type="EMBL" id="HIX46594.1"/>
    </source>
</evidence>
<dbReference type="Pfam" id="PF02911">
    <property type="entry name" value="Formyl_trans_C"/>
    <property type="match status" value="1"/>
</dbReference>
<dbReference type="Pfam" id="PF00551">
    <property type="entry name" value="Formyl_trans_N"/>
    <property type="match status" value="1"/>
</dbReference>
<comment type="function">
    <text evidence="1 8">Attaches a formyl group to the free amino group of methionyl-tRNA(fMet). The formyl group appears to play a dual role in the initiator identity of N-formylmethionyl-tRNA by promoting its recognition by IF2 and preventing the misappropriation of this tRNA by the elongation apparatus.</text>
</comment>
<dbReference type="InterPro" id="IPR002376">
    <property type="entry name" value="Formyl_transf_N"/>
</dbReference>
<dbReference type="InterPro" id="IPR005793">
    <property type="entry name" value="Formyl_trans_C"/>
</dbReference>
<comment type="similarity">
    <text evidence="2 8">Belongs to the Fmt family.</text>
</comment>
<dbReference type="Gene3D" id="3.10.25.10">
    <property type="entry name" value="Formyl transferase, C-terminal domain"/>
    <property type="match status" value="1"/>
</dbReference>
<dbReference type="PANTHER" id="PTHR11138">
    <property type="entry name" value="METHIONYL-TRNA FORMYLTRANSFERASE"/>
    <property type="match status" value="1"/>
</dbReference>
<dbReference type="CDD" id="cd08646">
    <property type="entry name" value="FMT_core_Met-tRNA-FMT_N"/>
    <property type="match status" value="1"/>
</dbReference>
<evidence type="ECO:0000313" key="12">
    <source>
        <dbReference type="Proteomes" id="UP000824249"/>
    </source>
</evidence>
<dbReference type="InterPro" id="IPR036477">
    <property type="entry name" value="Formyl_transf_N_sf"/>
</dbReference>
<dbReference type="SUPFAM" id="SSF50486">
    <property type="entry name" value="FMT C-terminal domain-like"/>
    <property type="match status" value="1"/>
</dbReference>
<evidence type="ECO:0000259" key="10">
    <source>
        <dbReference type="Pfam" id="PF02911"/>
    </source>
</evidence>
<reference evidence="11" key="2">
    <citation type="submission" date="2021-04" db="EMBL/GenBank/DDBJ databases">
        <authorList>
            <person name="Gilroy R."/>
        </authorList>
    </citation>
    <scope>NUCLEOTIDE SEQUENCE</scope>
    <source>
        <strain evidence="11">26628</strain>
    </source>
</reference>
<evidence type="ECO:0000256" key="8">
    <source>
        <dbReference type="HAMAP-Rule" id="MF_00182"/>
    </source>
</evidence>
<evidence type="ECO:0000256" key="3">
    <source>
        <dbReference type="ARBA" id="ARBA00012261"/>
    </source>
</evidence>
<dbReference type="InterPro" id="IPR005794">
    <property type="entry name" value="Fmt"/>
</dbReference>
<feature type="binding site" evidence="8">
    <location>
        <begin position="107"/>
        <end position="110"/>
    </location>
    <ligand>
        <name>(6S)-5,6,7,8-tetrahydrofolate</name>
        <dbReference type="ChEBI" id="CHEBI:57453"/>
    </ligand>
</feature>
<name>A0A9D1VTL1_9FIRM</name>
<dbReference type="Gene3D" id="3.40.50.170">
    <property type="entry name" value="Formyl transferase, N-terminal domain"/>
    <property type="match status" value="1"/>
</dbReference>
<gene>
    <name evidence="8 11" type="primary">fmt</name>
    <name evidence="11" type="ORF">H9737_02775</name>
</gene>
<dbReference type="EC" id="2.1.2.9" evidence="3 8"/>
<dbReference type="InterPro" id="IPR044135">
    <property type="entry name" value="Met-tRNA-FMT_C"/>
</dbReference>
<reference evidence="11" key="1">
    <citation type="journal article" date="2021" name="PeerJ">
        <title>Extensive microbial diversity within the chicken gut microbiome revealed by metagenomics and culture.</title>
        <authorList>
            <person name="Gilroy R."/>
            <person name="Ravi A."/>
            <person name="Getino M."/>
            <person name="Pursley I."/>
            <person name="Horton D.L."/>
            <person name="Alikhan N.F."/>
            <person name="Baker D."/>
            <person name="Gharbi K."/>
            <person name="Hall N."/>
            <person name="Watson M."/>
            <person name="Adriaenssens E.M."/>
            <person name="Foster-Nyarko E."/>
            <person name="Jarju S."/>
            <person name="Secka A."/>
            <person name="Antonio M."/>
            <person name="Oren A."/>
            <person name="Chaudhuri R.R."/>
            <person name="La Ragione R."/>
            <person name="Hildebrand F."/>
            <person name="Pallen M.J."/>
        </authorList>
    </citation>
    <scope>NUCLEOTIDE SEQUENCE</scope>
    <source>
        <strain evidence="11">26628</strain>
    </source>
</reference>
<sequence length="310" mass="32330">MRYIYAGAPAFSVPPLQQMLAAGFCVCAVLTRPDRPVGRRARLTPTPLKAFAQEAGIPVLDYERVRDHAADLAALGADALVTCAYGQILTQEVLDAFPRGVYNIHASLLPRWRGASPIQHAVWAGDAETGITVMRTDVGLDTGDVLLRRALPLDGTETAGGLAAALSALGGACICEALAALEGGRASFTPQGEAGVTLCKKIKKEDAAVDFSRPAEELSRLVRAMAPEPLAWSSLRGTAVNFGYALPADGADGGACGQVVRADKSGVYIRTGKGLLRVTELQFAGGKMLRAADAVNGRKVAAGDVFGEKG</sequence>
<proteinExistence type="inferred from homology"/>
<organism evidence="11 12">
    <name type="scientific">Candidatus Borkfalkia faecigallinarum</name>
    <dbReference type="NCBI Taxonomy" id="2838509"/>
    <lineage>
        <taxon>Bacteria</taxon>
        <taxon>Bacillati</taxon>
        <taxon>Bacillota</taxon>
        <taxon>Clostridia</taxon>
        <taxon>Christensenellales</taxon>
        <taxon>Christensenellaceae</taxon>
        <taxon>Candidatus Borkfalkia</taxon>
    </lineage>
</organism>
<dbReference type="InterPro" id="IPR037022">
    <property type="entry name" value="Formyl_trans_C_sf"/>
</dbReference>
<evidence type="ECO:0000256" key="4">
    <source>
        <dbReference type="ARBA" id="ARBA00016014"/>
    </source>
</evidence>
<comment type="caution">
    <text evidence="11">The sequence shown here is derived from an EMBL/GenBank/DDBJ whole genome shotgun (WGS) entry which is preliminary data.</text>
</comment>
<accession>A0A9D1VTL1</accession>
<keyword evidence="6 8" id="KW-0648">Protein biosynthesis</keyword>
<feature type="domain" description="Formyl transferase N-terminal" evidence="9">
    <location>
        <begin position="26"/>
        <end position="177"/>
    </location>
</feature>
<dbReference type="CDD" id="cd08704">
    <property type="entry name" value="Met_tRNA_FMT_C"/>
    <property type="match status" value="1"/>
</dbReference>
<dbReference type="InterPro" id="IPR011034">
    <property type="entry name" value="Formyl_transferase-like_C_sf"/>
</dbReference>
<feature type="domain" description="Formyl transferase C-terminal" evidence="10">
    <location>
        <begin position="201"/>
        <end position="298"/>
    </location>
</feature>
<dbReference type="Proteomes" id="UP000824249">
    <property type="component" value="Unassembled WGS sequence"/>
</dbReference>
<dbReference type="AlphaFoldDB" id="A0A9D1VTL1"/>
<dbReference type="PANTHER" id="PTHR11138:SF5">
    <property type="entry name" value="METHIONYL-TRNA FORMYLTRANSFERASE, MITOCHONDRIAL"/>
    <property type="match status" value="1"/>
</dbReference>
<keyword evidence="5 8" id="KW-0808">Transferase</keyword>
<evidence type="ECO:0000256" key="7">
    <source>
        <dbReference type="ARBA" id="ARBA00048558"/>
    </source>
</evidence>
<dbReference type="GO" id="GO:0005829">
    <property type="term" value="C:cytosol"/>
    <property type="evidence" value="ECO:0007669"/>
    <property type="project" value="TreeGrafter"/>
</dbReference>